<proteinExistence type="predicted"/>
<name>A0A2H0WB19_9BACT</name>
<sequence>MDNFKRLSFAIKDSVLGADLSPSNFTLPLLSEFIEQVTTFIRGKGRPDLGQIKTRIERGSLTVVVENKEELLDDAVRDYTLLQQNKDLEDVTDPIRAEIIGQWQLSAKSKHGRTYEIFTEKIPTQDVLRLIISDKTNYELKKKAWVDVELYLYGKVYDLGGKNKPNVHIELENGKTIKIGAHILTLKKDNENRLYKTQLVRIKAKQNVSTHKLKDERLISFEHYNPVFDEDEFERIAKKANIAWKSVKSATDWVESLRGNND</sequence>
<reference evidence="2" key="1">
    <citation type="submission" date="2017-09" db="EMBL/GenBank/DDBJ databases">
        <title>Depth-based differentiation of microbial function through sediment-hosted aquifers and enrichment of novel symbionts in the deep terrestrial subsurface.</title>
        <authorList>
            <person name="Probst A.J."/>
            <person name="Ladd B."/>
            <person name="Jarett J.K."/>
            <person name="Geller-Mcgrath D.E."/>
            <person name="Sieber C.M.K."/>
            <person name="Emerson J.B."/>
            <person name="Anantharaman K."/>
            <person name="Thomas B.C."/>
            <person name="Malmstrom R."/>
            <person name="Stieglmeier M."/>
            <person name="Klingl A."/>
            <person name="Woyke T."/>
            <person name="Ryan C.M."/>
            <person name="Banfield J.F."/>
        </authorList>
    </citation>
    <scope>NUCLEOTIDE SEQUENCE [LARGE SCALE GENOMIC DNA]</scope>
</reference>
<dbReference type="Proteomes" id="UP000230093">
    <property type="component" value="Unassembled WGS sequence"/>
</dbReference>
<dbReference type="AlphaFoldDB" id="A0A2H0WB19"/>
<accession>A0A2H0WB19</accession>
<organism evidence="1 2">
    <name type="scientific">Candidatus Beckwithbacteria bacterium CG10_big_fil_rev_8_21_14_0_10_34_10</name>
    <dbReference type="NCBI Taxonomy" id="1974495"/>
    <lineage>
        <taxon>Bacteria</taxon>
        <taxon>Candidatus Beckwithiibacteriota</taxon>
    </lineage>
</organism>
<gene>
    <name evidence="1" type="ORF">COT75_03195</name>
</gene>
<dbReference type="EMBL" id="PEZT01000019">
    <property type="protein sequence ID" value="PIS09089.1"/>
    <property type="molecule type" value="Genomic_DNA"/>
</dbReference>
<evidence type="ECO:0000313" key="1">
    <source>
        <dbReference type="EMBL" id="PIS09089.1"/>
    </source>
</evidence>
<comment type="caution">
    <text evidence="1">The sequence shown here is derived from an EMBL/GenBank/DDBJ whole genome shotgun (WGS) entry which is preliminary data.</text>
</comment>
<protein>
    <submittedName>
        <fullName evidence="1">Uncharacterized protein</fullName>
    </submittedName>
</protein>
<evidence type="ECO:0000313" key="2">
    <source>
        <dbReference type="Proteomes" id="UP000230093"/>
    </source>
</evidence>